<dbReference type="PANTHER" id="PTHR35167:SF3">
    <property type="entry name" value="OS05G0216466 PROTEIN"/>
    <property type="match status" value="1"/>
</dbReference>
<dbReference type="OrthoDB" id="1739516at2759"/>
<evidence type="ECO:0000313" key="2">
    <source>
        <dbReference type="Proteomes" id="UP001153555"/>
    </source>
</evidence>
<dbReference type="PANTHER" id="PTHR35167">
    <property type="entry name" value="OS05G0216466 PROTEIN"/>
    <property type="match status" value="1"/>
</dbReference>
<reference evidence="1" key="1">
    <citation type="submission" date="2019-12" db="EMBL/GenBank/DDBJ databases">
        <authorList>
            <person name="Scholes J."/>
        </authorList>
    </citation>
    <scope>NUCLEOTIDE SEQUENCE</scope>
</reference>
<gene>
    <name evidence="1" type="ORF">SHERM_05601</name>
</gene>
<keyword evidence="2" id="KW-1185">Reference proteome</keyword>
<proteinExistence type="predicted"/>
<dbReference type="Proteomes" id="UP001153555">
    <property type="component" value="Unassembled WGS sequence"/>
</dbReference>
<sequence>MKKSPQTSNSRKLMEPRLTDPEIDAALQLIQLSGDSAARTADHSREESVGDTHEISSNLGRAINGGEVEWLPRRKKRFRSIDDVYSATTPLIMKRGKKSIDW</sequence>
<name>A0A9N7NMZ6_STRHE</name>
<protein>
    <submittedName>
        <fullName evidence="1">Uncharacterized protein</fullName>
    </submittedName>
</protein>
<evidence type="ECO:0000313" key="1">
    <source>
        <dbReference type="EMBL" id="CAA0839030.1"/>
    </source>
</evidence>
<organism evidence="1 2">
    <name type="scientific">Striga hermonthica</name>
    <name type="common">Purple witchweed</name>
    <name type="synonym">Buchnera hermonthica</name>
    <dbReference type="NCBI Taxonomy" id="68872"/>
    <lineage>
        <taxon>Eukaryota</taxon>
        <taxon>Viridiplantae</taxon>
        <taxon>Streptophyta</taxon>
        <taxon>Embryophyta</taxon>
        <taxon>Tracheophyta</taxon>
        <taxon>Spermatophyta</taxon>
        <taxon>Magnoliopsida</taxon>
        <taxon>eudicotyledons</taxon>
        <taxon>Gunneridae</taxon>
        <taxon>Pentapetalae</taxon>
        <taxon>asterids</taxon>
        <taxon>lamiids</taxon>
        <taxon>Lamiales</taxon>
        <taxon>Orobanchaceae</taxon>
        <taxon>Buchnereae</taxon>
        <taxon>Striga</taxon>
    </lineage>
</organism>
<dbReference type="AlphaFoldDB" id="A0A9N7NMZ6"/>
<accession>A0A9N7NMZ6</accession>
<comment type="caution">
    <text evidence="1">The sequence shown here is derived from an EMBL/GenBank/DDBJ whole genome shotgun (WGS) entry which is preliminary data.</text>
</comment>
<dbReference type="EMBL" id="CACSLK010031421">
    <property type="protein sequence ID" value="CAA0839030.1"/>
    <property type="molecule type" value="Genomic_DNA"/>
</dbReference>